<dbReference type="InterPro" id="IPR050194">
    <property type="entry name" value="Glycosyltransferase_grp1"/>
</dbReference>
<comment type="caution">
    <text evidence="1">The sequence shown here is derived from an EMBL/GenBank/DDBJ whole genome shotgun (WGS) entry which is preliminary data.</text>
</comment>
<evidence type="ECO:0000313" key="1">
    <source>
        <dbReference type="EMBL" id="TDR77814.1"/>
    </source>
</evidence>
<dbReference type="EMBL" id="SNZP01000009">
    <property type="protein sequence ID" value="TDR77814.1"/>
    <property type="molecule type" value="Genomic_DNA"/>
</dbReference>
<dbReference type="CDD" id="cd03801">
    <property type="entry name" value="GT4_PimA-like"/>
    <property type="match status" value="1"/>
</dbReference>
<dbReference type="Pfam" id="PF13692">
    <property type="entry name" value="Glyco_trans_1_4"/>
    <property type="match status" value="1"/>
</dbReference>
<dbReference type="AlphaFoldDB" id="A0A4R7B4B1"/>
<keyword evidence="2" id="KW-1185">Reference proteome</keyword>
<proteinExistence type="predicted"/>
<reference evidence="1 2" key="1">
    <citation type="submission" date="2019-03" db="EMBL/GenBank/DDBJ databases">
        <title>Genomic Encyclopedia of Type Strains, Phase III (KMG-III): the genomes of soil and plant-associated and newly described type strains.</title>
        <authorList>
            <person name="Whitman W."/>
        </authorList>
    </citation>
    <scope>NUCLEOTIDE SEQUENCE [LARGE SCALE GENOMIC DNA]</scope>
    <source>
        <strain evidence="1 2">CECT 8976</strain>
    </source>
</reference>
<dbReference type="RefSeq" id="WP_133681470.1">
    <property type="nucleotide sequence ID" value="NZ_SNZP01000009.1"/>
</dbReference>
<dbReference type="GO" id="GO:0016757">
    <property type="term" value="F:glycosyltransferase activity"/>
    <property type="evidence" value="ECO:0007669"/>
    <property type="project" value="TreeGrafter"/>
</dbReference>
<protein>
    <submittedName>
        <fullName evidence="1">Glycosyltransferase involved in cell wall biosynthesis</fullName>
    </submittedName>
</protein>
<name>A0A4R7B4B1_9NEIS</name>
<keyword evidence="1" id="KW-0808">Transferase</keyword>
<dbReference type="Proteomes" id="UP000295611">
    <property type="component" value="Unassembled WGS sequence"/>
</dbReference>
<organism evidence="1 2">
    <name type="scientific">Paludibacterium purpuratum</name>
    <dbReference type="NCBI Taxonomy" id="1144873"/>
    <lineage>
        <taxon>Bacteria</taxon>
        <taxon>Pseudomonadati</taxon>
        <taxon>Pseudomonadota</taxon>
        <taxon>Betaproteobacteria</taxon>
        <taxon>Neisseriales</taxon>
        <taxon>Chromobacteriaceae</taxon>
        <taxon>Paludibacterium</taxon>
    </lineage>
</organism>
<dbReference type="PANTHER" id="PTHR45947">
    <property type="entry name" value="SULFOQUINOVOSYL TRANSFERASE SQD2"/>
    <property type="match status" value="1"/>
</dbReference>
<dbReference type="SUPFAM" id="SSF53756">
    <property type="entry name" value="UDP-Glycosyltransferase/glycogen phosphorylase"/>
    <property type="match status" value="1"/>
</dbReference>
<gene>
    <name evidence="1" type="ORF">DFP86_10954</name>
</gene>
<dbReference type="Gene3D" id="3.40.50.2000">
    <property type="entry name" value="Glycogen Phosphorylase B"/>
    <property type="match status" value="2"/>
</dbReference>
<accession>A0A4R7B4B1</accession>
<dbReference type="OrthoDB" id="8779556at2"/>
<evidence type="ECO:0000313" key="2">
    <source>
        <dbReference type="Proteomes" id="UP000295611"/>
    </source>
</evidence>
<dbReference type="PANTHER" id="PTHR45947:SF3">
    <property type="entry name" value="SULFOQUINOVOSYL TRANSFERASE SQD2"/>
    <property type="match status" value="1"/>
</dbReference>
<sequence>MKVTIFQYRLFHYRVRLFELMRERCQARGIELVLVHGQPYRDEIRKRDTGELSWATPVRNRYFPIEEKKDLCWQPMPRAARGSDLLVFMHENRLLANYWWMLRRALGFGPKVAFWGHGRDFQSRAPNGLRAKWKSLTLSWPDWWFAYTSLTETLLLDAGFDRERITVLDNAIDNQAFAADLAAVDDARLDALRAVFGLSEAHFVALYCGSLYQDKRLDVLFEACERVHRRHPAFRLLVAGDGALRGQVEAFCAARPWARALGVQYGVQKAALFRLARVSLCPGAIGLNILDAFVAGIPLMTRRDAKHGPEIAFLRHGENGLACKGETGDFADQLACLIEDREWLRRLGDGSRGSADHYSVDRMAERFVAGLTACLAASGARQGGRA</sequence>